<organism evidence="18 19">
    <name type="scientific">Methanolobus vulcani</name>
    <dbReference type="NCBI Taxonomy" id="38026"/>
    <lineage>
        <taxon>Archaea</taxon>
        <taxon>Methanobacteriati</taxon>
        <taxon>Methanobacteriota</taxon>
        <taxon>Stenosarchaea group</taxon>
        <taxon>Methanomicrobia</taxon>
        <taxon>Methanosarcinales</taxon>
        <taxon>Methanosarcinaceae</taxon>
        <taxon>Methanolobus</taxon>
    </lineage>
</organism>
<evidence type="ECO:0000256" key="13">
    <source>
        <dbReference type="ARBA" id="ARBA00023136"/>
    </source>
</evidence>
<evidence type="ECO:0000256" key="2">
    <source>
        <dbReference type="ARBA" id="ARBA00004651"/>
    </source>
</evidence>
<evidence type="ECO:0000256" key="11">
    <source>
        <dbReference type="ARBA" id="ARBA00022989"/>
    </source>
</evidence>
<keyword evidence="10" id="KW-0067">ATP-binding</keyword>
<dbReference type="EC" id="2.7.13.3" evidence="3"/>
<dbReference type="InterPro" id="IPR003661">
    <property type="entry name" value="HisK_dim/P_dom"/>
</dbReference>
<keyword evidence="8" id="KW-0547">Nucleotide-binding</keyword>
<feature type="transmembrane region" description="Helical" evidence="15">
    <location>
        <begin position="26"/>
        <end position="51"/>
    </location>
</feature>
<evidence type="ECO:0000256" key="3">
    <source>
        <dbReference type="ARBA" id="ARBA00012438"/>
    </source>
</evidence>
<keyword evidence="7 15" id="KW-0812">Transmembrane</keyword>
<accession>A0A7Z8KMC2</accession>
<evidence type="ECO:0000256" key="10">
    <source>
        <dbReference type="ARBA" id="ARBA00022840"/>
    </source>
</evidence>
<feature type="domain" description="PAS" evidence="17">
    <location>
        <begin position="365"/>
        <end position="409"/>
    </location>
</feature>
<keyword evidence="19" id="KW-1185">Reference proteome</keyword>
<dbReference type="SMART" id="SM00387">
    <property type="entry name" value="HATPase_c"/>
    <property type="match status" value="1"/>
</dbReference>
<dbReference type="InterPro" id="IPR005467">
    <property type="entry name" value="His_kinase_dom"/>
</dbReference>
<dbReference type="PANTHER" id="PTHR43711">
    <property type="entry name" value="TWO-COMPONENT HISTIDINE KINASE"/>
    <property type="match status" value="1"/>
</dbReference>
<keyword evidence="14" id="KW-0131">Cell cycle</keyword>
<dbReference type="SUPFAM" id="SSF55785">
    <property type="entry name" value="PYP-like sensor domain (PAS domain)"/>
    <property type="match status" value="1"/>
</dbReference>
<feature type="domain" description="Histidine kinase" evidence="16">
    <location>
        <begin position="510"/>
        <end position="729"/>
    </location>
</feature>
<evidence type="ECO:0000256" key="12">
    <source>
        <dbReference type="ARBA" id="ARBA00023012"/>
    </source>
</evidence>
<keyword evidence="9" id="KW-0418">Kinase</keyword>
<dbReference type="InterPro" id="IPR029150">
    <property type="entry name" value="dCache_3"/>
</dbReference>
<evidence type="ECO:0000256" key="7">
    <source>
        <dbReference type="ARBA" id="ARBA00022692"/>
    </source>
</evidence>
<keyword evidence="12" id="KW-0902">Two-component regulatory system</keyword>
<keyword evidence="4" id="KW-1003">Cell membrane</keyword>
<dbReference type="Proteomes" id="UP000319335">
    <property type="component" value="Unassembled WGS sequence"/>
</dbReference>
<evidence type="ECO:0000256" key="1">
    <source>
        <dbReference type="ARBA" id="ARBA00000085"/>
    </source>
</evidence>
<dbReference type="SUPFAM" id="SSF103190">
    <property type="entry name" value="Sensory domain-like"/>
    <property type="match status" value="1"/>
</dbReference>
<evidence type="ECO:0000256" key="4">
    <source>
        <dbReference type="ARBA" id="ARBA00022475"/>
    </source>
</evidence>
<dbReference type="OrthoDB" id="342253at2157"/>
<evidence type="ECO:0000259" key="16">
    <source>
        <dbReference type="PROSITE" id="PS50109"/>
    </source>
</evidence>
<dbReference type="InterPro" id="IPR029151">
    <property type="entry name" value="Sensor-like_sf"/>
</dbReference>
<dbReference type="PANTHER" id="PTHR43711:SF31">
    <property type="entry name" value="HISTIDINE KINASE"/>
    <property type="match status" value="1"/>
</dbReference>
<evidence type="ECO:0000313" key="18">
    <source>
        <dbReference type="EMBL" id="TQD24470.1"/>
    </source>
</evidence>
<dbReference type="Gene3D" id="3.30.565.10">
    <property type="entry name" value="Histidine kinase-like ATPase, C-terminal domain"/>
    <property type="match status" value="1"/>
</dbReference>
<dbReference type="FunFam" id="3.30.565.10:FF:000010">
    <property type="entry name" value="Sensor histidine kinase RcsC"/>
    <property type="match status" value="1"/>
</dbReference>
<evidence type="ECO:0000256" key="9">
    <source>
        <dbReference type="ARBA" id="ARBA00022777"/>
    </source>
</evidence>
<keyword evidence="6" id="KW-0808">Transferase</keyword>
<dbReference type="Pfam" id="PF13426">
    <property type="entry name" value="PAS_9"/>
    <property type="match status" value="1"/>
</dbReference>
<dbReference type="InterPro" id="IPR003594">
    <property type="entry name" value="HATPase_dom"/>
</dbReference>
<gene>
    <name evidence="18" type="ORF">FKV42_11105</name>
</gene>
<comment type="catalytic activity">
    <reaction evidence="1">
        <text>ATP + protein L-histidine = ADP + protein N-phospho-L-histidine.</text>
        <dbReference type="EC" id="2.7.13.3"/>
    </reaction>
</comment>
<protein>
    <recommendedName>
        <fullName evidence="3">histidine kinase</fullName>
        <ecNumber evidence="3">2.7.13.3</ecNumber>
    </recommendedName>
</protein>
<dbReference type="Pfam" id="PF02518">
    <property type="entry name" value="HATPase_c"/>
    <property type="match status" value="1"/>
</dbReference>
<dbReference type="PROSITE" id="PS50112">
    <property type="entry name" value="PAS"/>
    <property type="match status" value="1"/>
</dbReference>
<dbReference type="SMART" id="SM00091">
    <property type="entry name" value="PAS"/>
    <property type="match status" value="1"/>
</dbReference>
<evidence type="ECO:0000256" key="6">
    <source>
        <dbReference type="ARBA" id="ARBA00022679"/>
    </source>
</evidence>
<dbReference type="CDD" id="cd00082">
    <property type="entry name" value="HisKA"/>
    <property type="match status" value="1"/>
</dbReference>
<name>A0A7Z8KMC2_9EURY</name>
<evidence type="ECO:0000256" key="5">
    <source>
        <dbReference type="ARBA" id="ARBA00022553"/>
    </source>
</evidence>
<dbReference type="InterPro" id="IPR050736">
    <property type="entry name" value="Sensor_HK_Regulatory"/>
</dbReference>
<dbReference type="GO" id="GO:0000155">
    <property type="term" value="F:phosphorelay sensor kinase activity"/>
    <property type="evidence" value="ECO:0007669"/>
    <property type="project" value="InterPro"/>
</dbReference>
<dbReference type="CDD" id="cd16922">
    <property type="entry name" value="HATPase_EvgS-ArcB-TorS-like"/>
    <property type="match status" value="1"/>
</dbReference>
<dbReference type="Pfam" id="PF00512">
    <property type="entry name" value="HisKA"/>
    <property type="match status" value="1"/>
</dbReference>
<dbReference type="InterPro" id="IPR036097">
    <property type="entry name" value="HisK_dim/P_sf"/>
</dbReference>
<comment type="caution">
    <text evidence="18">The sequence shown here is derived from an EMBL/GenBank/DDBJ whole genome shotgun (WGS) entry which is preliminary data.</text>
</comment>
<dbReference type="NCBIfam" id="TIGR00229">
    <property type="entry name" value="sensory_box"/>
    <property type="match status" value="1"/>
</dbReference>
<dbReference type="CDD" id="cd00130">
    <property type="entry name" value="PAS"/>
    <property type="match status" value="1"/>
</dbReference>
<dbReference type="GO" id="GO:0005886">
    <property type="term" value="C:plasma membrane"/>
    <property type="evidence" value="ECO:0007669"/>
    <property type="project" value="UniProtKB-SubCell"/>
</dbReference>
<dbReference type="PRINTS" id="PR00344">
    <property type="entry name" value="BCTRLSENSOR"/>
</dbReference>
<evidence type="ECO:0000256" key="8">
    <source>
        <dbReference type="ARBA" id="ARBA00022741"/>
    </source>
</evidence>
<keyword evidence="5" id="KW-0597">Phosphoprotein</keyword>
<dbReference type="PROSITE" id="PS50109">
    <property type="entry name" value="HIS_KIN"/>
    <property type="match status" value="1"/>
</dbReference>
<keyword evidence="11 15" id="KW-1133">Transmembrane helix</keyword>
<proteinExistence type="predicted"/>
<dbReference type="InterPro" id="IPR000014">
    <property type="entry name" value="PAS"/>
</dbReference>
<keyword evidence="13 15" id="KW-0472">Membrane</keyword>
<dbReference type="GO" id="GO:0005524">
    <property type="term" value="F:ATP binding"/>
    <property type="evidence" value="ECO:0007669"/>
    <property type="project" value="UniProtKB-KW"/>
</dbReference>
<evidence type="ECO:0000256" key="14">
    <source>
        <dbReference type="ARBA" id="ARBA00023306"/>
    </source>
</evidence>
<sequence>MDEKSSASKKKKRPALSSSSASSNLILWKLLVPLVLAAVILISVFSGILWWDLNQQMNNNIHDTAIFVSEEYDRSLEEQSFIFNEEINWVLKNDKFKGPLEESDSEKLRNETINLYARLSSVHKVTAVYFHGPDRINILRSHDPQQNGDFVDHFLIREAERTGNVTAGLMLGSSGVFTYSIIEPIYEGEKLIGYVELNKKIEDLIYAVAQKSDSEIAVFFYKDELDRPYWESGMRSMGVNGNWSLYPAEVLTYSTMPIPEKLDNILKNRDTTSGHNLQEITQEIQSDGKIWDLAIVPLMDASKTEVGYMIIMKNVTEDKVAFVSRIKIIIMGAGIVFGLLFAFYFVILDKTDKKMMKNRKELIDSEEKFRNIFEGAVEGIGVSDIDTGKFRYVNPALCNMLGYTEEELMQIRLNDLHSVNDSNQALYELEKARINEKTLLTDVSCICKDGTTICTEISAFHAIIDGKNCMVVFYTDVTALKKINKEIQDIKLAKLAADESNHLKTEFLANMSHELRTPLNSIIGFSDVLQTKTAGTLNEKQSRYITNISNSGKHLLDLINNILDISKIEAGKMEINYEEVDISSLFEEVKNVLDPLATKKNIKLEYNMDEQVMAVCADKIKLKQILYNLVNNAIKFTDTEGNISVTASTNNDMLYVSVIDDGIGISENDRDKLFKPFMQLHAFNAKPYQGTGLGLSLVKKFTELHGGEVWVTSKPDEGSNFTFSIPVKNEQTNLKE</sequence>
<evidence type="ECO:0000313" key="19">
    <source>
        <dbReference type="Proteomes" id="UP000319335"/>
    </source>
</evidence>
<dbReference type="SMART" id="SM00388">
    <property type="entry name" value="HisKA"/>
    <property type="match status" value="1"/>
</dbReference>
<dbReference type="SUPFAM" id="SSF47384">
    <property type="entry name" value="Homodimeric domain of signal transducing histidine kinase"/>
    <property type="match status" value="1"/>
</dbReference>
<evidence type="ECO:0000259" key="17">
    <source>
        <dbReference type="PROSITE" id="PS50112"/>
    </source>
</evidence>
<dbReference type="RefSeq" id="WP_154810333.1">
    <property type="nucleotide sequence ID" value="NZ_VIAQ01000017.1"/>
</dbReference>
<evidence type="ECO:0000256" key="15">
    <source>
        <dbReference type="SAM" id="Phobius"/>
    </source>
</evidence>
<dbReference type="Pfam" id="PF14827">
    <property type="entry name" value="dCache_3"/>
    <property type="match status" value="1"/>
</dbReference>
<dbReference type="FunFam" id="1.10.287.130:FF:000038">
    <property type="entry name" value="Sensory transduction histidine kinase"/>
    <property type="match status" value="1"/>
</dbReference>
<dbReference type="SUPFAM" id="SSF55874">
    <property type="entry name" value="ATPase domain of HSP90 chaperone/DNA topoisomerase II/histidine kinase"/>
    <property type="match status" value="1"/>
</dbReference>
<comment type="subcellular location">
    <subcellularLocation>
        <location evidence="2">Cell membrane</location>
        <topology evidence="2">Multi-pass membrane protein</topology>
    </subcellularLocation>
</comment>
<dbReference type="Gene3D" id="3.30.450.20">
    <property type="entry name" value="PAS domain"/>
    <property type="match status" value="1"/>
</dbReference>
<dbReference type="InterPro" id="IPR035965">
    <property type="entry name" value="PAS-like_dom_sf"/>
</dbReference>
<dbReference type="InterPro" id="IPR036890">
    <property type="entry name" value="HATPase_C_sf"/>
</dbReference>
<dbReference type="EMBL" id="VIAQ01000017">
    <property type="protein sequence ID" value="TQD24470.1"/>
    <property type="molecule type" value="Genomic_DNA"/>
</dbReference>
<dbReference type="Gene3D" id="1.10.287.130">
    <property type="match status" value="1"/>
</dbReference>
<feature type="transmembrane region" description="Helical" evidence="15">
    <location>
        <begin position="328"/>
        <end position="347"/>
    </location>
</feature>
<reference evidence="18 19" key="1">
    <citation type="submission" date="2019-06" db="EMBL/GenBank/DDBJ databases">
        <title>Draft genome sequence of Methanolobus vulcani B1d.</title>
        <authorList>
            <person name="Creighbaum A.J."/>
            <person name="Ticak T."/>
            <person name="Hariraju D."/>
            <person name="Arivett B.A."/>
            <person name="Ferguson D.J.Jr."/>
        </authorList>
    </citation>
    <scope>NUCLEOTIDE SEQUENCE [LARGE SCALE GENOMIC DNA]</scope>
    <source>
        <strain evidence="18 19">B1d</strain>
    </source>
</reference>
<dbReference type="InterPro" id="IPR004358">
    <property type="entry name" value="Sig_transdc_His_kin-like_C"/>
</dbReference>
<dbReference type="AlphaFoldDB" id="A0A7Z8KMC2"/>